<keyword evidence="2" id="KW-0472">Membrane</keyword>
<proteinExistence type="predicted"/>
<keyword evidence="2" id="KW-0812">Transmembrane</keyword>
<dbReference type="Pfam" id="PF20088">
    <property type="entry name" value="DUF6480"/>
    <property type="match status" value="1"/>
</dbReference>
<accession>A0ABT1H4Y5</accession>
<feature type="transmembrane region" description="Helical" evidence="2">
    <location>
        <begin position="55"/>
        <end position="77"/>
    </location>
</feature>
<evidence type="ECO:0000313" key="3">
    <source>
        <dbReference type="EMBL" id="MCP2162302.1"/>
    </source>
</evidence>
<organism evidence="3 4">
    <name type="scientific">Williamsia serinedens</name>
    <dbReference type="NCBI Taxonomy" id="391736"/>
    <lineage>
        <taxon>Bacteria</taxon>
        <taxon>Bacillati</taxon>
        <taxon>Actinomycetota</taxon>
        <taxon>Actinomycetes</taxon>
        <taxon>Mycobacteriales</taxon>
        <taxon>Nocardiaceae</taxon>
        <taxon>Williamsia</taxon>
    </lineage>
</organism>
<comment type="caution">
    <text evidence="3">The sequence shown here is derived from an EMBL/GenBank/DDBJ whole genome shotgun (WGS) entry which is preliminary data.</text>
</comment>
<name>A0ABT1H4Y5_9NOCA</name>
<dbReference type="InterPro" id="IPR045512">
    <property type="entry name" value="DUF6480"/>
</dbReference>
<sequence>MRAGNRLRMTEPEQTPDLEVGGGVTPGDTPPAEATTSGLSEPEPDARHRFSTTGVATIVAVALLVIVFGAAVVAIIYEIAGG</sequence>
<evidence type="ECO:0000313" key="4">
    <source>
        <dbReference type="Proteomes" id="UP001205740"/>
    </source>
</evidence>
<dbReference type="Proteomes" id="UP001205740">
    <property type="component" value="Unassembled WGS sequence"/>
</dbReference>
<gene>
    <name evidence="3" type="ORF">LX12_003506</name>
</gene>
<evidence type="ECO:0000256" key="2">
    <source>
        <dbReference type="SAM" id="Phobius"/>
    </source>
</evidence>
<reference evidence="3 4" key="1">
    <citation type="submission" date="2022-06" db="EMBL/GenBank/DDBJ databases">
        <title>Genomic Encyclopedia of Archaeal and Bacterial Type Strains, Phase II (KMG-II): from individual species to whole genera.</title>
        <authorList>
            <person name="Goeker M."/>
        </authorList>
    </citation>
    <scope>NUCLEOTIDE SEQUENCE [LARGE SCALE GENOMIC DNA]</scope>
    <source>
        <strain evidence="3 4">DSM 45037</strain>
    </source>
</reference>
<feature type="region of interest" description="Disordered" evidence="1">
    <location>
        <begin position="1"/>
        <end position="47"/>
    </location>
</feature>
<keyword evidence="4" id="KW-1185">Reference proteome</keyword>
<protein>
    <submittedName>
        <fullName evidence="3">Uncharacterized protein</fullName>
    </submittedName>
</protein>
<evidence type="ECO:0000256" key="1">
    <source>
        <dbReference type="SAM" id="MobiDB-lite"/>
    </source>
</evidence>
<dbReference type="EMBL" id="JAMTCG010000006">
    <property type="protein sequence ID" value="MCP2162302.1"/>
    <property type="molecule type" value="Genomic_DNA"/>
</dbReference>
<keyword evidence="2" id="KW-1133">Transmembrane helix</keyword>